<keyword evidence="3" id="KW-0645">Protease</keyword>
<protein>
    <recommendedName>
        <fullName evidence="3">Peptide hydrolase</fullName>
        <ecNumber evidence="3">3.4.-.-</ecNumber>
    </recommendedName>
</protein>
<keyword evidence="2" id="KW-0521">NADP</keyword>
<proteinExistence type="inferred from homology"/>
<dbReference type="Gene3D" id="3.50.30.30">
    <property type="match status" value="1"/>
</dbReference>
<dbReference type="Pfam" id="PF05368">
    <property type="entry name" value="NmrA"/>
    <property type="match status" value="1"/>
</dbReference>
<dbReference type="AlphaFoldDB" id="A0A179GFZ2"/>
<comment type="similarity">
    <text evidence="3">Belongs to the peptidase M28 family.</text>
</comment>
<dbReference type="PANTHER" id="PTHR42748">
    <property type="entry name" value="NITROGEN METABOLITE REPRESSION PROTEIN NMRA FAMILY MEMBER"/>
    <property type="match status" value="1"/>
</dbReference>
<feature type="domain" description="Peptidase M28" evidence="5">
    <location>
        <begin position="554"/>
        <end position="742"/>
    </location>
</feature>
<keyword evidence="3" id="KW-0378">Hydrolase</keyword>
<dbReference type="EC" id="3.4.-.-" evidence="3"/>
<dbReference type="InterPro" id="IPR008030">
    <property type="entry name" value="NmrA-like"/>
</dbReference>
<dbReference type="Gene3D" id="3.40.50.720">
    <property type="entry name" value="NAD(P)-binding Rossmann-like Domain"/>
    <property type="match status" value="1"/>
</dbReference>
<evidence type="ECO:0000256" key="2">
    <source>
        <dbReference type="ARBA" id="ARBA00022857"/>
    </source>
</evidence>
<feature type="domain" description="PA" evidence="4">
    <location>
        <begin position="443"/>
        <end position="526"/>
    </location>
</feature>
<evidence type="ECO:0000313" key="7">
    <source>
        <dbReference type="EMBL" id="OAQ76755.1"/>
    </source>
</evidence>
<organism evidence="7 8">
    <name type="scientific">Purpureocillium lilacinum</name>
    <name type="common">Paecilomyces lilacinus</name>
    <dbReference type="NCBI Taxonomy" id="33203"/>
    <lineage>
        <taxon>Eukaryota</taxon>
        <taxon>Fungi</taxon>
        <taxon>Dikarya</taxon>
        <taxon>Ascomycota</taxon>
        <taxon>Pezizomycotina</taxon>
        <taxon>Sordariomycetes</taxon>
        <taxon>Hypocreomycetidae</taxon>
        <taxon>Hypocreales</taxon>
        <taxon>Ophiocordycipitaceae</taxon>
        <taxon>Purpureocillium</taxon>
    </lineage>
</organism>
<keyword evidence="3" id="KW-0479">Metal-binding</keyword>
<accession>A0A179GFZ2</accession>
<dbReference type="InterPro" id="IPR046450">
    <property type="entry name" value="PA_dom_sf"/>
</dbReference>
<evidence type="ECO:0000256" key="3">
    <source>
        <dbReference type="RuleBase" id="RU361240"/>
    </source>
</evidence>
<dbReference type="GO" id="GO:0005634">
    <property type="term" value="C:nucleus"/>
    <property type="evidence" value="ECO:0007669"/>
    <property type="project" value="TreeGrafter"/>
</dbReference>
<dbReference type="GO" id="GO:0046872">
    <property type="term" value="F:metal ion binding"/>
    <property type="evidence" value="ECO:0007669"/>
    <property type="project" value="UniProtKB-KW"/>
</dbReference>
<name>A0A179GFZ2_PURLI</name>
<keyword evidence="3" id="KW-0862">Zinc</keyword>
<evidence type="ECO:0000259" key="4">
    <source>
        <dbReference type="Pfam" id="PF02225"/>
    </source>
</evidence>
<dbReference type="Gene3D" id="3.90.25.10">
    <property type="entry name" value="UDP-galactose 4-epimerase, domain 1"/>
    <property type="match status" value="1"/>
</dbReference>
<evidence type="ECO:0000256" key="1">
    <source>
        <dbReference type="ARBA" id="ARBA00006328"/>
    </source>
</evidence>
<dbReference type="Pfam" id="PF04389">
    <property type="entry name" value="Peptidase_M28"/>
    <property type="match status" value="1"/>
</dbReference>
<dbReference type="GeneID" id="28892654"/>
<dbReference type="Gene3D" id="3.40.630.10">
    <property type="entry name" value="Zn peptidases"/>
    <property type="match status" value="1"/>
</dbReference>
<dbReference type="InterPro" id="IPR003137">
    <property type="entry name" value="PA_domain"/>
</dbReference>
<sequence>MAPRNVLVVGATGKQGRSLIQALLSPRAATDIPTDLQYHVLALTRNAASGPARALLEAEHEHAHSITLVEGNLNDIESIRRIFEDARDSGKIWGVFTVLAYPGLGASADNEEQQGRRMAEIALEFHVEAYVYSTAIQAGLGEDKSLDLSHKAKYRVEQYCRELGSKGLNWVILRPGFFMENFEGLLGAVASTMFDKCLPPDTTIPVIASADVGSVAAAVFRNHTRFTRKTLSLTSGAMTMGEIKEDYAKAMEKPMPSVPGAAVKALANINSGARDILKESLLNHELRASGEYPDFDEEVALARSAARLQTYYEWKLQTKKEATGLGRWNKMLNVVDYHEYALSTKRWIGDFGKIAERHDGNRAFGTPGSEASMDLILGQLQPYKLVLDMSIRKFSHPFEWTNEISLSTVTAQYDEVESLRFNSATPPDGVFGRLIDPLQKHVGGSLCTPDQWEAANVNATGNILLMDRGGCAMAKKLELATKHGARAVIFYQDTSEGISTGDAVNSAQDIGKVVPAGITTRENGLKWIESLKTGQAMTATLAVNTTVQDRTVLNIIAETKQGDPNKVIMLGAHLDSFPGGPGLDDNASGAAAVLQILHCFAQHQNITNKVRFAWWGAGKAGQAGSRHYVSQLSDEEARKIAFYFNFDQMATPHPNYTVHANNDADLYGATVLFEQLQEQGVVPQVSNFTTVSDHIGFVERGIPTCGISTGNTAGRDDLPLHVSDNWGNVERSTLKRSIRAAAVAVAQLVLSKGPIPRPDAFHFNTTRMSNYM</sequence>
<dbReference type="InterPro" id="IPR007484">
    <property type="entry name" value="Peptidase_M28"/>
</dbReference>
<evidence type="ECO:0000313" key="8">
    <source>
        <dbReference type="Proteomes" id="UP000078340"/>
    </source>
</evidence>
<dbReference type="PANTHER" id="PTHR42748:SF7">
    <property type="entry name" value="NMRA LIKE REDOX SENSOR 1-RELATED"/>
    <property type="match status" value="1"/>
</dbReference>
<dbReference type="Proteomes" id="UP000078340">
    <property type="component" value="Unassembled WGS sequence"/>
</dbReference>
<comment type="caution">
    <text evidence="7">The sequence shown here is derived from an EMBL/GenBank/DDBJ whole genome shotgun (WGS) entry which is preliminary data.</text>
</comment>
<evidence type="ECO:0000259" key="5">
    <source>
        <dbReference type="Pfam" id="PF04389"/>
    </source>
</evidence>
<dbReference type="SUPFAM" id="SSF53187">
    <property type="entry name" value="Zn-dependent exopeptidases"/>
    <property type="match status" value="1"/>
</dbReference>
<gene>
    <name evidence="7" type="ORF">VFPFJ_10537</name>
</gene>
<dbReference type="InterPro" id="IPR051164">
    <property type="entry name" value="NmrA-like_oxidored"/>
</dbReference>
<dbReference type="EMBL" id="LSBI01000014">
    <property type="protein sequence ID" value="OAQ76755.1"/>
    <property type="molecule type" value="Genomic_DNA"/>
</dbReference>
<dbReference type="Pfam" id="PF02225">
    <property type="entry name" value="PA"/>
    <property type="match status" value="1"/>
</dbReference>
<evidence type="ECO:0000259" key="6">
    <source>
        <dbReference type="Pfam" id="PF05368"/>
    </source>
</evidence>
<dbReference type="KEGG" id="plj:28892654"/>
<dbReference type="SUPFAM" id="SSF51735">
    <property type="entry name" value="NAD(P)-binding Rossmann-fold domains"/>
    <property type="match status" value="1"/>
</dbReference>
<comment type="similarity">
    <text evidence="1">Belongs to the NmrA-type oxidoreductase family.</text>
</comment>
<dbReference type="GO" id="GO:0008233">
    <property type="term" value="F:peptidase activity"/>
    <property type="evidence" value="ECO:0007669"/>
    <property type="project" value="UniProtKB-KW"/>
</dbReference>
<reference evidence="7 8" key="1">
    <citation type="submission" date="2016-02" db="EMBL/GenBank/DDBJ databases">
        <title>Biosynthesis of antibiotic leucinostatins and their inhibition on Phytophthora in bio-control Purpureocillium lilacinum.</title>
        <authorList>
            <person name="Wang G."/>
            <person name="Liu Z."/>
            <person name="Lin R."/>
            <person name="Li E."/>
            <person name="Mao Z."/>
            <person name="Ling J."/>
            <person name="Yin W."/>
            <person name="Xie B."/>
        </authorList>
    </citation>
    <scope>NUCLEOTIDE SEQUENCE [LARGE SCALE GENOMIC DNA]</scope>
    <source>
        <strain evidence="7">PLFJ-1</strain>
    </source>
</reference>
<dbReference type="InterPro" id="IPR036291">
    <property type="entry name" value="NAD(P)-bd_dom_sf"/>
</dbReference>
<feature type="domain" description="NmrA-like" evidence="6">
    <location>
        <begin position="5"/>
        <end position="306"/>
    </location>
</feature>
<dbReference type="GO" id="GO:0006508">
    <property type="term" value="P:proteolysis"/>
    <property type="evidence" value="ECO:0007669"/>
    <property type="project" value="UniProtKB-KW"/>
</dbReference>
<dbReference type="SUPFAM" id="SSF52025">
    <property type="entry name" value="PA domain"/>
    <property type="match status" value="1"/>
</dbReference>